<evidence type="ECO:0000313" key="2">
    <source>
        <dbReference type="EMBL" id="CAF1375519.1"/>
    </source>
</evidence>
<evidence type="ECO:0000313" key="3">
    <source>
        <dbReference type="EMBL" id="CAF4184368.1"/>
    </source>
</evidence>
<evidence type="ECO:0000256" key="1">
    <source>
        <dbReference type="SAM" id="MobiDB-lite"/>
    </source>
</evidence>
<dbReference type="Proteomes" id="UP000677228">
    <property type="component" value="Unassembled WGS sequence"/>
</dbReference>
<feature type="region of interest" description="Disordered" evidence="1">
    <location>
        <begin position="67"/>
        <end position="92"/>
    </location>
</feature>
<dbReference type="AlphaFoldDB" id="A0A8S2F290"/>
<dbReference type="EMBL" id="CAJNOK010024357">
    <property type="protein sequence ID" value="CAF1375519.1"/>
    <property type="molecule type" value="Genomic_DNA"/>
</dbReference>
<dbReference type="Proteomes" id="UP000682733">
    <property type="component" value="Unassembled WGS sequence"/>
</dbReference>
<dbReference type="EMBL" id="CAJOBA010046032">
    <property type="protein sequence ID" value="CAF4184368.1"/>
    <property type="molecule type" value="Genomic_DNA"/>
</dbReference>
<evidence type="ECO:0000313" key="4">
    <source>
        <dbReference type="Proteomes" id="UP000677228"/>
    </source>
</evidence>
<comment type="caution">
    <text evidence="2">The sequence shown here is derived from an EMBL/GenBank/DDBJ whole genome shotgun (WGS) entry which is preliminary data.</text>
</comment>
<proteinExistence type="predicted"/>
<protein>
    <submittedName>
        <fullName evidence="2">Uncharacterized protein</fullName>
    </submittedName>
</protein>
<sequence>MLYSITSQITETDTAPVINIDTDLKLINKPLSTIIKKQIHGPPSGKEMYFDQIHLSPLKLKQSCNRSGPAALNFRPVRSGQSPAGPEAFPDR</sequence>
<organism evidence="2 4">
    <name type="scientific">Didymodactylos carnosus</name>
    <dbReference type="NCBI Taxonomy" id="1234261"/>
    <lineage>
        <taxon>Eukaryota</taxon>
        <taxon>Metazoa</taxon>
        <taxon>Spiralia</taxon>
        <taxon>Gnathifera</taxon>
        <taxon>Rotifera</taxon>
        <taxon>Eurotatoria</taxon>
        <taxon>Bdelloidea</taxon>
        <taxon>Philodinida</taxon>
        <taxon>Philodinidae</taxon>
        <taxon>Didymodactylos</taxon>
    </lineage>
</organism>
<reference evidence="2" key="1">
    <citation type="submission" date="2021-02" db="EMBL/GenBank/DDBJ databases">
        <authorList>
            <person name="Nowell W R."/>
        </authorList>
    </citation>
    <scope>NUCLEOTIDE SEQUENCE</scope>
</reference>
<gene>
    <name evidence="2" type="ORF">OVA965_LOCUS31871</name>
    <name evidence="3" type="ORF">TMI583_LOCUS32716</name>
</gene>
<accession>A0A8S2F290</accession>
<name>A0A8S2F290_9BILA</name>